<dbReference type="InterPro" id="IPR050448">
    <property type="entry name" value="OpgB/LTA_synthase_biosynth"/>
</dbReference>
<proteinExistence type="predicted"/>
<evidence type="ECO:0000313" key="2">
    <source>
        <dbReference type="Proteomes" id="UP000254429"/>
    </source>
</evidence>
<dbReference type="GO" id="GO:0016740">
    <property type="term" value="F:transferase activity"/>
    <property type="evidence" value="ECO:0007669"/>
    <property type="project" value="UniProtKB-KW"/>
</dbReference>
<keyword evidence="1" id="KW-0808">Transferase</keyword>
<evidence type="ECO:0000313" key="1">
    <source>
        <dbReference type="EMBL" id="STM40948.1"/>
    </source>
</evidence>
<dbReference type="EMBL" id="UGFG01000001">
    <property type="protein sequence ID" value="STM40948.1"/>
    <property type="molecule type" value="Genomic_DNA"/>
</dbReference>
<reference evidence="1 2" key="1">
    <citation type="submission" date="2018-06" db="EMBL/GenBank/DDBJ databases">
        <authorList>
            <consortium name="Pathogen Informatics"/>
            <person name="Doyle S."/>
        </authorList>
    </citation>
    <scope>NUCLEOTIDE SEQUENCE [LARGE SCALE GENOMIC DNA]</scope>
    <source>
        <strain evidence="1 2">NCTC8500</strain>
    </source>
</reference>
<dbReference type="AlphaFoldDB" id="A0A377DXV0"/>
<dbReference type="Proteomes" id="UP000254429">
    <property type="component" value="Unassembled WGS sequence"/>
</dbReference>
<accession>A0A377DXV0</accession>
<organism evidence="1 2">
    <name type="scientific">Escherichia coli</name>
    <dbReference type="NCBI Taxonomy" id="562"/>
    <lineage>
        <taxon>Bacteria</taxon>
        <taxon>Pseudomonadati</taxon>
        <taxon>Pseudomonadota</taxon>
        <taxon>Gammaproteobacteria</taxon>
        <taxon>Enterobacterales</taxon>
        <taxon>Enterobacteriaceae</taxon>
        <taxon>Escherichia</taxon>
    </lineage>
</organism>
<gene>
    <name evidence="1" type="primary">mdoB_2</name>
    <name evidence="1" type="ORF">NCTC8500_04823</name>
</gene>
<protein>
    <submittedName>
        <fullName evidence="1">Phosphoglycerol transferase I</fullName>
    </submittedName>
</protein>
<dbReference type="PANTHER" id="PTHR47371:SF3">
    <property type="entry name" value="PHOSPHOGLYCEROL TRANSFERASE I"/>
    <property type="match status" value="1"/>
</dbReference>
<name>A0A377DXV0_ECOLX</name>
<dbReference type="PANTHER" id="PTHR47371">
    <property type="entry name" value="LIPOTEICHOIC ACID SYNTHASE"/>
    <property type="match status" value="1"/>
</dbReference>
<sequence>MNNTAWKYLNKQDRNNLFFVIRGDKPQQETLAVKRNTMDNGATVLDILGGDNYLGLGRSSLSGQSMSEIFLNIKEKTLAWKPDIIRLWKFPKEMKEFTIDQQKNMIAFSGSHFRLPLLLRVSDKRVEPLPESEYSAPLRFQLADFAPRDNFVWVDRCYKMAQLWAPETGTLHRLVCLARAAWRSANCSAC</sequence>